<comment type="caution">
    <text evidence="3">The sequence shown here is derived from an EMBL/GenBank/DDBJ whole genome shotgun (WGS) entry which is preliminary data.</text>
</comment>
<accession>A0A8J7P7P2</accession>
<reference evidence="3" key="1">
    <citation type="submission" date="2021-02" db="EMBL/GenBank/DDBJ databases">
        <title>Genome-Resolved Metagenomics of a Microbial Community Performing Photosynthetic Biological Nutrient Removal.</title>
        <authorList>
            <person name="Mcdaniel E.A."/>
        </authorList>
    </citation>
    <scope>NUCLEOTIDE SEQUENCE</scope>
    <source>
        <strain evidence="3">UWPOB_OBS1</strain>
    </source>
</reference>
<protein>
    <submittedName>
        <fullName evidence="3">GAF domain-containing protein</fullName>
    </submittedName>
</protein>
<evidence type="ECO:0000313" key="3">
    <source>
        <dbReference type="EMBL" id="MBN8660974.1"/>
    </source>
</evidence>
<feature type="domain" description="HD-GYP" evidence="2">
    <location>
        <begin position="234"/>
        <end position="432"/>
    </location>
</feature>
<dbReference type="Gene3D" id="3.30.450.40">
    <property type="match status" value="1"/>
</dbReference>
<proteinExistence type="predicted"/>
<evidence type="ECO:0000259" key="2">
    <source>
        <dbReference type="PROSITE" id="PS51832"/>
    </source>
</evidence>
<dbReference type="SMART" id="SM00065">
    <property type="entry name" value="GAF"/>
    <property type="match status" value="1"/>
</dbReference>
<dbReference type="InterPro" id="IPR003607">
    <property type="entry name" value="HD/PDEase_dom"/>
</dbReference>
<dbReference type="InterPro" id="IPR029016">
    <property type="entry name" value="GAF-like_dom_sf"/>
</dbReference>
<feature type="region of interest" description="Disordered" evidence="1">
    <location>
        <begin position="1"/>
        <end position="29"/>
    </location>
</feature>
<dbReference type="Pfam" id="PF13487">
    <property type="entry name" value="HD_5"/>
    <property type="match status" value="1"/>
</dbReference>
<dbReference type="Pfam" id="PF01590">
    <property type="entry name" value="GAF"/>
    <property type="match status" value="1"/>
</dbReference>
<evidence type="ECO:0000256" key="1">
    <source>
        <dbReference type="SAM" id="MobiDB-lite"/>
    </source>
</evidence>
<gene>
    <name evidence="3" type="ORF">J0M35_11450</name>
</gene>
<dbReference type="Gene3D" id="1.10.3210.10">
    <property type="entry name" value="Hypothetical protein af1432"/>
    <property type="match status" value="1"/>
</dbReference>
<dbReference type="PANTHER" id="PTHR43155:SF2">
    <property type="entry name" value="CYCLIC DI-GMP PHOSPHODIESTERASE PA4108"/>
    <property type="match status" value="1"/>
</dbReference>
<dbReference type="PROSITE" id="PS51832">
    <property type="entry name" value="HD_GYP"/>
    <property type="match status" value="1"/>
</dbReference>
<name>A0A8J7P7P2_9BACT</name>
<dbReference type="AlphaFoldDB" id="A0A8J7P7P2"/>
<dbReference type="SUPFAM" id="SSF109604">
    <property type="entry name" value="HD-domain/PDEase-like"/>
    <property type="match status" value="1"/>
</dbReference>
<dbReference type="InterPro" id="IPR003018">
    <property type="entry name" value="GAF"/>
</dbReference>
<dbReference type="Proteomes" id="UP000664277">
    <property type="component" value="Unassembled WGS sequence"/>
</dbReference>
<sequence length="487" mass="54550">MVKGTPGGQSQSGHSHGHSHGGSGDCDAKPQGRALIDLKQFEEDLNKREINLIEREIKSLRIQEELDRLRPLSGLYRVVKAMATERKLDSLLETITRETQAIVKCDRCSVFVLDADKAELWTQVAQGLVGVRTIRIPLSSTAIVSHCARSGKIINIPDAYKDERFDPAVDKQTGYKTRSVLCVPMRNREGAVIGVFQVLNKLAGPFTSEDEDWLEALTAVASGLIEQAQAYAEIERFVDKTLEVLAQTIDKRDPLTAGHSVRVTNYSLLLGNSLDVVSQELDVLRYSAMMHDYGKIGVPEQILWKDGRLSPEEYATVQKHASITYELLINLPFTKRLAAVPYVASCHHEKLDGTGYYRGLKGEEIPFLSRIIAVADVFDALTSVRHYRNRMPIVKVSEILDSGKGNHFDSRCVDMFNRLPCEAVLSVMESERDRKANEDLSVFKNVSWQRLVELVAGSKPKRGEEGARETFDRLYNFGLPENYKALD</sequence>
<dbReference type="EMBL" id="JAFLCK010000015">
    <property type="protein sequence ID" value="MBN8660974.1"/>
    <property type="molecule type" value="Genomic_DNA"/>
</dbReference>
<dbReference type="CDD" id="cd00077">
    <property type="entry name" value="HDc"/>
    <property type="match status" value="1"/>
</dbReference>
<dbReference type="SUPFAM" id="SSF55781">
    <property type="entry name" value="GAF domain-like"/>
    <property type="match status" value="1"/>
</dbReference>
<evidence type="ECO:0000313" key="4">
    <source>
        <dbReference type="Proteomes" id="UP000664277"/>
    </source>
</evidence>
<dbReference type="SMART" id="SM00471">
    <property type="entry name" value="HDc"/>
    <property type="match status" value="1"/>
</dbReference>
<dbReference type="PANTHER" id="PTHR43155">
    <property type="entry name" value="CYCLIC DI-GMP PHOSPHODIESTERASE PA4108-RELATED"/>
    <property type="match status" value="1"/>
</dbReference>
<organism evidence="3 4">
    <name type="scientific">Candidatus Obscuribacter phosphatis</name>
    <dbReference type="NCBI Taxonomy" id="1906157"/>
    <lineage>
        <taxon>Bacteria</taxon>
        <taxon>Bacillati</taxon>
        <taxon>Candidatus Melainabacteria</taxon>
        <taxon>Candidatus Obscuribacterales</taxon>
        <taxon>Candidatus Obscuribacteraceae</taxon>
        <taxon>Candidatus Obscuribacter</taxon>
    </lineage>
</organism>
<dbReference type="InterPro" id="IPR037522">
    <property type="entry name" value="HD_GYP_dom"/>
</dbReference>